<name>A0A085MTJ5_9BILA</name>
<dbReference type="AlphaFoldDB" id="A0A085MTJ5"/>
<dbReference type="Proteomes" id="UP000030758">
    <property type="component" value="Unassembled WGS sequence"/>
</dbReference>
<feature type="region of interest" description="Disordered" evidence="1">
    <location>
        <begin position="100"/>
        <end position="122"/>
    </location>
</feature>
<feature type="compositionally biased region" description="Basic and acidic residues" evidence="1">
    <location>
        <begin position="100"/>
        <end position="109"/>
    </location>
</feature>
<accession>A0A085MTJ5</accession>
<dbReference type="EMBL" id="KL367662">
    <property type="protein sequence ID" value="KFD60541.1"/>
    <property type="molecule type" value="Genomic_DNA"/>
</dbReference>
<proteinExistence type="predicted"/>
<sequence>MIHDAFFIPPYREYHFFPSWFGFAMEVSGSPSLWRVLPLLIVERDPLLVSSKQCTKGYFSTFVLPAKRRHSSVWSTDCQIADVAPTYRTFRSYLWHGAGEKRSNGEHSRSLQALVSSVPNLR</sequence>
<feature type="compositionally biased region" description="Polar residues" evidence="1">
    <location>
        <begin position="110"/>
        <end position="122"/>
    </location>
</feature>
<organism evidence="2">
    <name type="scientific">Trichuris suis</name>
    <name type="common">pig whipworm</name>
    <dbReference type="NCBI Taxonomy" id="68888"/>
    <lineage>
        <taxon>Eukaryota</taxon>
        <taxon>Metazoa</taxon>
        <taxon>Ecdysozoa</taxon>
        <taxon>Nematoda</taxon>
        <taxon>Enoplea</taxon>
        <taxon>Dorylaimia</taxon>
        <taxon>Trichinellida</taxon>
        <taxon>Trichuridae</taxon>
        <taxon>Trichuris</taxon>
    </lineage>
</organism>
<evidence type="ECO:0000256" key="1">
    <source>
        <dbReference type="SAM" id="MobiDB-lite"/>
    </source>
</evidence>
<protein>
    <submittedName>
        <fullName evidence="2">Uncharacterized protein</fullName>
    </submittedName>
</protein>
<evidence type="ECO:0000313" key="2">
    <source>
        <dbReference type="EMBL" id="KFD60541.1"/>
    </source>
</evidence>
<reference evidence="2" key="1">
    <citation type="journal article" date="2014" name="Nat. Genet.">
        <title>Genome and transcriptome of the porcine whipworm Trichuris suis.</title>
        <authorList>
            <person name="Jex A.R."/>
            <person name="Nejsum P."/>
            <person name="Schwarz E.M."/>
            <person name="Hu L."/>
            <person name="Young N.D."/>
            <person name="Hall R.S."/>
            <person name="Korhonen P.K."/>
            <person name="Liao S."/>
            <person name="Thamsborg S."/>
            <person name="Xia J."/>
            <person name="Xu P."/>
            <person name="Wang S."/>
            <person name="Scheerlinck J.P."/>
            <person name="Hofmann A."/>
            <person name="Sternberg P.W."/>
            <person name="Wang J."/>
            <person name="Gasser R.B."/>
        </authorList>
    </citation>
    <scope>NUCLEOTIDE SEQUENCE [LARGE SCALE GENOMIC DNA]</scope>
    <source>
        <strain evidence="2">DCEP-RM93F</strain>
    </source>
</reference>
<gene>
    <name evidence="2" type="ORF">M514_11576</name>
</gene>